<dbReference type="Proteomes" id="UP000076584">
    <property type="component" value="Unassembled WGS sequence"/>
</dbReference>
<dbReference type="AlphaFoldDB" id="A0A167CMT9"/>
<proteinExistence type="predicted"/>
<dbReference type="InterPro" id="IPR050982">
    <property type="entry name" value="Auxin_biosynth/cation_transpt"/>
</dbReference>
<accession>A0A167CMT9</accession>
<comment type="caution">
    <text evidence="4">The sequence shown here is derived from an EMBL/GenBank/DDBJ whole genome shotgun (WGS) entry which is preliminary data.</text>
</comment>
<evidence type="ECO:0000256" key="2">
    <source>
        <dbReference type="SAM" id="MobiDB-lite"/>
    </source>
</evidence>
<dbReference type="InterPro" id="IPR023753">
    <property type="entry name" value="FAD/NAD-binding_dom"/>
</dbReference>
<sequence>MELPDYPPKVDIKNQIYDTLPVTATALSSWEDFDANEASRSVVAGLSAALQQRHHLDVENFFAVPSAHWKDTLALTAHLRTFKGGERIAAALLELHNKRKVGAFQFHSGQVLTATENLKWLDCTFSFKTEFPKALCQGKMMLVPSVQEPEHCQWKIWSMSTWLTEWEDYPEDEALLRLSSFPITEDDRISTDVLVIGGGNAGLILAGRLKALKVDYVVVDRNEKVGDNWSQRYDCMRFHVYKSFCETPYIPYPQSANDGLTRDQLAAQIQTFAQEFDLGCRVLHGTTVTSTTYNSVIQKWSIELKTGQRRRYLSCQCLVLATGAGFSGAAPLPDLPGRDHFRGLNMHSVDFRNAKELVANGAKSVAVIGSANTAFDVMVDCHDSGLQTTMIQRSETYVVPMTYFAHPMGFGAYDILPTEKVDVIVNGSPLAVGGSLLGLVHKMQAQEEPNRYDEVRKAGLRVQDSLTGDLLINLLDRCGGHFVDMGKGIELITTKKVGIRSGVVPKAYTAEGLLLSDGSMLETDAVIWCTGFGNVDGRKNLSDILGVGSEAIASKLEPTWGVDAEGEIRGLWKRHPGVDNLWIFSGGTAQHRWFSKVIAQQIKGVLESILPDAYRRTPKSDRANDWSRADTWAPNL</sequence>
<keyword evidence="5" id="KW-1185">Reference proteome</keyword>
<feature type="domain" description="FAD/NAD(P)-binding" evidence="3">
    <location>
        <begin position="192"/>
        <end position="423"/>
    </location>
</feature>
<dbReference type="PANTHER" id="PTHR43539">
    <property type="entry name" value="FLAVIN-BINDING MONOOXYGENASE-LIKE PROTEIN (AFU_ORTHOLOGUE AFUA_4G09220)"/>
    <property type="match status" value="1"/>
</dbReference>
<keyword evidence="4" id="KW-0503">Monooxygenase</keyword>
<keyword evidence="1" id="KW-0560">Oxidoreductase</keyword>
<evidence type="ECO:0000313" key="4">
    <source>
        <dbReference type="EMBL" id="KZL82797.1"/>
    </source>
</evidence>
<dbReference type="Pfam" id="PF07992">
    <property type="entry name" value="Pyr_redox_2"/>
    <property type="match status" value="1"/>
</dbReference>
<dbReference type="Gene3D" id="3.50.50.60">
    <property type="entry name" value="FAD/NAD(P)-binding domain"/>
    <property type="match status" value="1"/>
</dbReference>
<dbReference type="SUPFAM" id="SSF51905">
    <property type="entry name" value="FAD/NAD(P)-binding domain"/>
    <property type="match status" value="2"/>
</dbReference>
<organism evidence="4 5">
    <name type="scientific">Colletotrichum incanum</name>
    <name type="common">Soybean anthracnose fungus</name>
    <dbReference type="NCBI Taxonomy" id="1573173"/>
    <lineage>
        <taxon>Eukaryota</taxon>
        <taxon>Fungi</taxon>
        <taxon>Dikarya</taxon>
        <taxon>Ascomycota</taxon>
        <taxon>Pezizomycotina</taxon>
        <taxon>Sordariomycetes</taxon>
        <taxon>Hypocreomycetidae</taxon>
        <taxon>Glomerellales</taxon>
        <taxon>Glomerellaceae</taxon>
        <taxon>Colletotrichum</taxon>
        <taxon>Colletotrichum spaethianum species complex</taxon>
    </lineage>
</organism>
<dbReference type="PANTHER" id="PTHR43539:SF68">
    <property type="entry name" value="FLAVIN-BINDING MONOOXYGENASE-LIKE PROTEIN (AFU_ORTHOLOGUE AFUA_4G09220)"/>
    <property type="match status" value="1"/>
</dbReference>
<dbReference type="InterPro" id="IPR036188">
    <property type="entry name" value="FAD/NAD-bd_sf"/>
</dbReference>
<gene>
    <name evidence="4" type="ORF">CI238_10731</name>
</gene>
<feature type="region of interest" description="Disordered" evidence="2">
    <location>
        <begin position="617"/>
        <end position="636"/>
    </location>
</feature>
<dbReference type="EMBL" id="LFIW01001316">
    <property type="protein sequence ID" value="KZL82797.1"/>
    <property type="molecule type" value="Genomic_DNA"/>
</dbReference>
<evidence type="ECO:0000256" key="1">
    <source>
        <dbReference type="ARBA" id="ARBA00023002"/>
    </source>
</evidence>
<dbReference type="OrthoDB" id="74360at2759"/>
<evidence type="ECO:0000313" key="5">
    <source>
        <dbReference type="Proteomes" id="UP000076584"/>
    </source>
</evidence>
<feature type="compositionally biased region" description="Basic and acidic residues" evidence="2">
    <location>
        <begin position="617"/>
        <end position="628"/>
    </location>
</feature>
<name>A0A167CMT9_COLIC</name>
<evidence type="ECO:0000259" key="3">
    <source>
        <dbReference type="Pfam" id="PF07992"/>
    </source>
</evidence>
<reference evidence="4 5" key="1">
    <citation type="submission" date="2015-06" db="EMBL/GenBank/DDBJ databases">
        <title>Survival trade-offs in plant roots during colonization by closely related pathogenic and mutualistic fungi.</title>
        <authorList>
            <person name="Hacquard S."/>
            <person name="Kracher B."/>
            <person name="Hiruma K."/>
            <person name="Weinman A."/>
            <person name="Muench P."/>
            <person name="Garrido Oter R."/>
            <person name="Ver Loren van Themaat E."/>
            <person name="Dallerey J.-F."/>
            <person name="Damm U."/>
            <person name="Henrissat B."/>
            <person name="Lespinet O."/>
            <person name="Thon M."/>
            <person name="Kemen E."/>
            <person name="McHardy A.C."/>
            <person name="Schulze-Lefert P."/>
            <person name="O'Connell R.J."/>
        </authorList>
    </citation>
    <scope>NUCLEOTIDE SEQUENCE [LARGE SCALE GENOMIC DNA]</scope>
    <source>
        <strain evidence="4 5">MAFF 238704</strain>
    </source>
</reference>
<dbReference type="GO" id="GO:0050660">
    <property type="term" value="F:flavin adenine dinucleotide binding"/>
    <property type="evidence" value="ECO:0007669"/>
    <property type="project" value="TreeGrafter"/>
</dbReference>
<protein>
    <submittedName>
        <fullName evidence="4">Flavin-containing monooxygenase</fullName>
    </submittedName>
</protein>
<dbReference type="GO" id="GO:0004497">
    <property type="term" value="F:monooxygenase activity"/>
    <property type="evidence" value="ECO:0007669"/>
    <property type="project" value="UniProtKB-KW"/>
</dbReference>